<comment type="similarity">
    <text evidence="1">Belongs to the TRAFAC class TrmE-Era-EngA-EngB-Septin-like GTPase superfamily. AIG1/Toc34/Toc159-like paraseptin GTPase family. IAN subfamily.</text>
</comment>
<feature type="domain" description="AIG1-type G" evidence="5">
    <location>
        <begin position="744"/>
        <end position="947"/>
    </location>
</feature>
<dbReference type="FunFam" id="3.40.50.300:FF:000366">
    <property type="entry name" value="GTPase, IMAP family member 2"/>
    <property type="match status" value="1"/>
</dbReference>
<feature type="domain" description="Fibronectin type-III" evidence="4">
    <location>
        <begin position="531"/>
        <end position="623"/>
    </location>
</feature>
<dbReference type="InParanoid" id="A0A5F8GK04"/>
<dbReference type="Pfam" id="PF18078">
    <property type="entry name" value="Thioredoxin_11"/>
    <property type="match status" value="1"/>
</dbReference>
<dbReference type="Gene3D" id="3.40.50.300">
    <property type="entry name" value="P-loop containing nucleotide triphosphate hydrolases"/>
    <property type="match status" value="1"/>
</dbReference>
<dbReference type="Pfam" id="PF21109">
    <property type="entry name" value="Stonustoxin_helical"/>
    <property type="match status" value="1"/>
</dbReference>
<evidence type="ECO:0000313" key="7">
    <source>
        <dbReference type="Proteomes" id="UP000002280"/>
    </source>
</evidence>
<protein>
    <submittedName>
        <fullName evidence="6">Stonustoxin subunit alpha-like</fullName>
    </submittedName>
</protein>
<evidence type="ECO:0000259" key="5">
    <source>
        <dbReference type="PROSITE" id="PS51720"/>
    </source>
</evidence>
<evidence type="ECO:0000259" key="4">
    <source>
        <dbReference type="PROSITE" id="PS50853"/>
    </source>
</evidence>
<dbReference type="InterPro" id="IPR003961">
    <property type="entry name" value="FN3_dom"/>
</dbReference>
<dbReference type="InterPro" id="IPR027417">
    <property type="entry name" value="P-loop_NTPase"/>
</dbReference>
<dbReference type="InterPro" id="IPR052090">
    <property type="entry name" value="Cytolytic_pore-forming_toxin"/>
</dbReference>
<reference evidence="6" key="2">
    <citation type="submission" date="2025-08" db="UniProtKB">
        <authorList>
            <consortium name="Ensembl"/>
        </authorList>
    </citation>
    <scope>IDENTIFICATION</scope>
</reference>
<sequence>MQLLGGGTHDAEFHRKIPEKEYPHTMALASTMQIPALGRPLYLGTLYDCRTDTFIPGITLWDRETLESNVTREEQYKTEFDILTSDSLGAKTNAMNIHGDLKASVLGGMVDIGGSAKYLRDTKTSKKLVRMTLKYSMTTQYCHLTMNHLGYQNISYPDVFDKGTATHVVTAVLYGAQAFFVFDQKVSTNERDKDIEGSLKAEVEKIPKVAINLGGEIKKENNEKISSQEFKCTFYGDFVLENNPVTYEDAVKIYSSLPKLLRGHGVPLQVWLYPLEKLNSKAAKLARGISISLICEAQDTLEELCEYNKKCNDMLKASELFVFCATKEKLRLFQELNKQHSQILQKEIAMVLPLIRMGRTEEDKLANTLTRESQSPFSSRRLSEFLDQTSLEIKVVNSYLTLLKEVRVIADQNELEDMVLGSPHQFVLVFAFTFLHEEPFLADWKQWLRNPDSSSPRCEQKAYSSWVKDNETRKKVNQLAESFSKFAKANHSSEKTQLLVASVADQETKGVSIHLYEKGLLVSTSFELPVKPPPPQIGGVTHDCVELILTSASGKNKITGYQVEYQVVGEDDWTTIPVSGKPEEFKVRGLQPSTEYVFQCANVCEVGRGESSDVSCAVRTLPPTSPPGKPKAVVVGPQCVSLQWQGPSVVGAGVKIKEYRIEYREKTEAVSEEGEGEWCEHRTGNDKMDCAIDGLTPQTVYWFRVSAVYDSSWRSESSEKSDPVMTLSTTEEATDSGLGTSRCSEEIRIILLGKTGSGKSATGNTILGREAFKSELSPVSVTKKCEKARCMRNNKIFSVIDTPGVFDTEQSTQKTLRELAKCLAISSPGPHVFVLVMPLGCFTEEEKRTIELIRMMFGDDALKYTIFLFTRKGRLKGQSIDDFVEKYNDQDFRELIQRCRRRYCAFDNDATVGEKEQQVKKFIAMVNQMVQDNGGSFYSSEIYTCVENIIREERKRVNLRRQNVLQENNKLSCVTEQSDRKEGNDKSNLFKRVIWAILNAFPKFWEIIHSFIQSFKTQFGRTSIVLSAS</sequence>
<accession>A0A5F8GK04</accession>
<evidence type="ECO:0000256" key="2">
    <source>
        <dbReference type="ARBA" id="ARBA00022741"/>
    </source>
</evidence>
<dbReference type="Bgee" id="ENSMODG00000029109">
    <property type="expression patterns" value="Expressed in skeletal muscle tissue and 15 other cell types or tissues"/>
</dbReference>
<evidence type="ECO:0000313" key="6">
    <source>
        <dbReference type="Ensembl" id="ENSMODP00000047963.1"/>
    </source>
</evidence>
<organism evidence="6 7">
    <name type="scientific">Monodelphis domestica</name>
    <name type="common">Gray short-tailed opossum</name>
    <dbReference type="NCBI Taxonomy" id="13616"/>
    <lineage>
        <taxon>Eukaryota</taxon>
        <taxon>Metazoa</taxon>
        <taxon>Chordata</taxon>
        <taxon>Craniata</taxon>
        <taxon>Vertebrata</taxon>
        <taxon>Euteleostomi</taxon>
        <taxon>Mammalia</taxon>
        <taxon>Metatheria</taxon>
        <taxon>Didelphimorphia</taxon>
        <taxon>Didelphidae</taxon>
        <taxon>Monodelphis</taxon>
    </lineage>
</organism>
<dbReference type="Proteomes" id="UP000002280">
    <property type="component" value="Chromosome 8"/>
</dbReference>
<feature type="region of interest" description="Disordered" evidence="3">
    <location>
        <begin position="717"/>
        <end position="738"/>
    </location>
</feature>
<name>A0A5F8GK04_MONDO</name>
<dbReference type="InterPro" id="IPR048997">
    <property type="entry name" value="Stonustoxin-like_helical"/>
</dbReference>
<evidence type="ECO:0000256" key="3">
    <source>
        <dbReference type="SAM" id="MobiDB-lite"/>
    </source>
</evidence>
<dbReference type="Gene3D" id="2.60.40.10">
    <property type="entry name" value="Immunoglobulins"/>
    <property type="match status" value="2"/>
</dbReference>
<dbReference type="InterPro" id="IPR036116">
    <property type="entry name" value="FN3_sf"/>
</dbReference>
<evidence type="ECO:0000256" key="1">
    <source>
        <dbReference type="ARBA" id="ARBA00008535"/>
    </source>
</evidence>
<dbReference type="PANTHER" id="PTHR31594">
    <property type="entry name" value="AIG1-TYPE G DOMAIN-CONTAINING PROTEIN"/>
    <property type="match status" value="1"/>
</dbReference>
<feature type="compositionally biased region" description="Polar residues" evidence="3">
    <location>
        <begin position="726"/>
        <end position="738"/>
    </location>
</feature>
<proteinExistence type="inferred from homology"/>
<dbReference type="CDD" id="cd01852">
    <property type="entry name" value="AIG1"/>
    <property type="match status" value="1"/>
</dbReference>
<dbReference type="PROSITE" id="PS51720">
    <property type="entry name" value="G_AIG1"/>
    <property type="match status" value="1"/>
</dbReference>
<dbReference type="CDD" id="cd00063">
    <property type="entry name" value="FN3"/>
    <property type="match status" value="2"/>
</dbReference>
<dbReference type="InterPro" id="IPR040581">
    <property type="entry name" value="Thioredoxin_11"/>
</dbReference>
<dbReference type="InterPro" id="IPR013783">
    <property type="entry name" value="Ig-like_fold"/>
</dbReference>
<dbReference type="InterPro" id="IPR056072">
    <property type="entry name" value="SNTX_MACPF/CDC-like_dom"/>
</dbReference>
<feature type="domain" description="Fibronectin type-III" evidence="4">
    <location>
        <begin position="626"/>
        <end position="729"/>
    </location>
</feature>
<dbReference type="Pfam" id="PF04548">
    <property type="entry name" value="AIG1"/>
    <property type="match status" value="1"/>
</dbReference>
<dbReference type="GeneTree" id="ENSGT00390000014380"/>
<dbReference type="Pfam" id="PF24674">
    <property type="entry name" value="MACPF_SNTX"/>
    <property type="match status" value="1"/>
</dbReference>
<dbReference type="SUPFAM" id="SSF49265">
    <property type="entry name" value="Fibronectin type III"/>
    <property type="match status" value="1"/>
</dbReference>
<reference evidence="6 7" key="1">
    <citation type="journal article" date="2007" name="Nature">
        <title>Genome of the marsupial Monodelphis domestica reveals innovation in non-coding sequences.</title>
        <authorList>
            <person name="Mikkelsen T.S."/>
            <person name="Wakefield M.J."/>
            <person name="Aken B."/>
            <person name="Amemiya C.T."/>
            <person name="Chang J.L."/>
            <person name="Duke S."/>
            <person name="Garber M."/>
            <person name="Gentles A.J."/>
            <person name="Goodstadt L."/>
            <person name="Heger A."/>
            <person name="Jurka J."/>
            <person name="Kamal M."/>
            <person name="Mauceli E."/>
            <person name="Searle S.M."/>
            <person name="Sharpe T."/>
            <person name="Baker M.L."/>
            <person name="Batzer M.A."/>
            <person name="Benos P.V."/>
            <person name="Belov K."/>
            <person name="Clamp M."/>
            <person name="Cook A."/>
            <person name="Cuff J."/>
            <person name="Das R."/>
            <person name="Davidow L."/>
            <person name="Deakin J.E."/>
            <person name="Fazzari M.J."/>
            <person name="Glass J.L."/>
            <person name="Grabherr M."/>
            <person name="Greally J.M."/>
            <person name="Gu W."/>
            <person name="Hore T.A."/>
            <person name="Huttley G.A."/>
            <person name="Kleber M."/>
            <person name="Jirtle R.L."/>
            <person name="Koina E."/>
            <person name="Lee J.T."/>
            <person name="Mahony S."/>
            <person name="Marra M.A."/>
            <person name="Miller R.D."/>
            <person name="Nicholls R.D."/>
            <person name="Oda M."/>
            <person name="Papenfuss A.T."/>
            <person name="Parra Z.E."/>
            <person name="Pollock D.D."/>
            <person name="Ray D.A."/>
            <person name="Schein J.E."/>
            <person name="Speed T.P."/>
            <person name="Thompson K."/>
            <person name="VandeBerg J.L."/>
            <person name="Wade C.M."/>
            <person name="Walker J.A."/>
            <person name="Waters P.D."/>
            <person name="Webber C."/>
            <person name="Weidman J.R."/>
            <person name="Xie X."/>
            <person name="Zody M.C."/>
            <person name="Baldwin J."/>
            <person name="Abdouelleil A."/>
            <person name="Abdulkadir J."/>
            <person name="Abebe A."/>
            <person name="Abera B."/>
            <person name="Abreu J."/>
            <person name="Acer S.C."/>
            <person name="Aftuck L."/>
            <person name="Alexander A."/>
            <person name="An P."/>
            <person name="Anderson E."/>
            <person name="Anderson S."/>
            <person name="Arachi H."/>
            <person name="Azer M."/>
            <person name="Bachantsang P."/>
            <person name="Barry A."/>
            <person name="Bayul T."/>
            <person name="Berlin A."/>
            <person name="Bessette D."/>
            <person name="Bloom T."/>
            <person name="Bloom T."/>
            <person name="Boguslavskiy L."/>
            <person name="Bonnet C."/>
            <person name="Boukhgalter B."/>
            <person name="Bourzgui I."/>
            <person name="Brown A."/>
            <person name="Cahill P."/>
            <person name="Channer S."/>
            <person name="Cheshatsang Y."/>
            <person name="Chuda L."/>
            <person name="Citroen M."/>
            <person name="Collymore A."/>
            <person name="Cooke P."/>
            <person name="Costello M."/>
            <person name="D'Aco K."/>
            <person name="Daza R."/>
            <person name="De Haan G."/>
            <person name="DeGray S."/>
            <person name="DeMaso C."/>
            <person name="Dhargay N."/>
            <person name="Dooley K."/>
            <person name="Dooley E."/>
            <person name="Doricent M."/>
            <person name="Dorje P."/>
            <person name="Dorjee K."/>
            <person name="Dupes A."/>
            <person name="Elong R."/>
            <person name="Falk J."/>
            <person name="Farina A."/>
            <person name="Faro S."/>
            <person name="Ferguson D."/>
            <person name="Fisher S."/>
            <person name="Foley C.D."/>
            <person name="Franke A."/>
            <person name="Friedrich D."/>
            <person name="Gadbois L."/>
            <person name="Gearin G."/>
            <person name="Gearin C.R."/>
            <person name="Giannoukos G."/>
            <person name="Goode T."/>
            <person name="Graham J."/>
            <person name="Grandbois E."/>
            <person name="Grewal S."/>
            <person name="Gyaltsen K."/>
            <person name="Hafez N."/>
            <person name="Hagos B."/>
            <person name="Hall J."/>
            <person name="Henson C."/>
            <person name="Hollinger A."/>
            <person name="Honan T."/>
            <person name="Huard M.D."/>
            <person name="Hughes L."/>
            <person name="Hurhula B."/>
            <person name="Husby M.E."/>
            <person name="Kamat A."/>
            <person name="Kanga B."/>
            <person name="Kashin S."/>
            <person name="Khazanovich D."/>
            <person name="Kisner P."/>
            <person name="Lance K."/>
            <person name="Lara M."/>
            <person name="Lee W."/>
            <person name="Lennon N."/>
            <person name="Letendre F."/>
            <person name="LeVine R."/>
            <person name="Lipovsky A."/>
            <person name="Liu X."/>
            <person name="Liu J."/>
            <person name="Liu S."/>
            <person name="Lokyitsang T."/>
            <person name="Lokyitsang Y."/>
            <person name="Lubonja R."/>
            <person name="Lui A."/>
            <person name="MacDonald P."/>
            <person name="Magnisalis V."/>
            <person name="Maru K."/>
            <person name="Matthews C."/>
            <person name="McCusker W."/>
            <person name="McDonough S."/>
            <person name="Mehta T."/>
            <person name="Meldrim J."/>
            <person name="Meneus L."/>
            <person name="Mihai O."/>
            <person name="Mihalev A."/>
            <person name="Mihova T."/>
            <person name="Mittelman R."/>
            <person name="Mlenga V."/>
            <person name="Montmayeur A."/>
            <person name="Mulrain L."/>
            <person name="Navidi A."/>
            <person name="Naylor J."/>
            <person name="Negash T."/>
            <person name="Nguyen T."/>
            <person name="Nguyen N."/>
            <person name="Nicol R."/>
            <person name="Norbu C."/>
            <person name="Norbu N."/>
            <person name="Novod N."/>
            <person name="O'Neill B."/>
            <person name="Osman S."/>
            <person name="Markiewicz E."/>
            <person name="Oyono O.L."/>
            <person name="Patti C."/>
            <person name="Phunkhang P."/>
            <person name="Pierre F."/>
            <person name="Priest M."/>
            <person name="Raghuraman S."/>
            <person name="Rege F."/>
            <person name="Reyes R."/>
            <person name="Rise C."/>
            <person name="Rogov P."/>
            <person name="Ross K."/>
            <person name="Ryan E."/>
            <person name="Settipalli S."/>
            <person name="Shea T."/>
            <person name="Sherpa N."/>
            <person name="Shi L."/>
            <person name="Shih D."/>
            <person name="Sparrow T."/>
            <person name="Spaulding J."/>
            <person name="Stalker J."/>
            <person name="Stange-Thomann N."/>
            <person name="Stavropoulos S."/>
            <person name="Stone C."/>
            <person name="Strader C."/>
            <person name="Tesfaye S."/>
            <person name="Thomson T."/>
            <person name="Thoulutsang Y."/>
            <person name="Thoulutsang D."/>
            <person name="Topham K."/>
            <person name="Topping I."/>
            <person name="Tsamla T."/>
            <person name="Vassiliev H."/>
            <person name="Vo A."/>
            <person name="Wangchuk T."/>
            <person name="Wangdi T."/>
            <person name="Weiand M."/>
            <person name="Wilkinson J."/>
            <person name="Wilson A."/>
            <person name="Yadav S."/>
            <person name="Young G."/>
            <person name="Yu Q."/>
            <person name="Zembek L."/>
            <person name="Zhong D."/>
            <person name="Zimmer A."/>
            <person name="Zwirko Z."/>
            <person name="Jaffe D.B."/>
            <person name="Alvarez P."/>
            <person name="Brockman W."/>
            <person name="Butler J."/>
            <person name="Chin C."/>
            <person name="Gnerre S."/>
            <person name="MacCallum I."/>
            <person name="Graves J.A."/>
            <person name="Ponting C.P."/>
            <person name="Breen M."/>
            <person name="Samollow P.B."/>
            <person name="Lander E.S."/>
            <person name="Lindblad-Toh K."/>
        </authorList>
    </citation>
    <scope>NUCLEOTIDE SEQUENCE [LARGE SCALE GENOMIC DNA]</scope>
</reference>
<keyword evidence="7" id="KW-1185">Reference proteome</keyword>
<dbReference type="OrthoDB" id="8954335at2759"/>
<dbReference type="InterPro" id="IPR006703">
    <property type="entry name" value="G_AIG1"/>
</dbReference>
<dbReference type="PROSITE" id="PS50853">
    <property type="entry name" value="FN3"/>
    <property type="match status" value="2"/>
</dbReference>
<dbReference type="GO" id="GO:0005525">
    <property type="term" value="F:GTP binding"/>
    <property type="evidence" value="ECO:0007669"/>
    <property type="project" value="InterPro"/>
</dbReference>
<dbReference type="Ensembl" id="ENSMODT00000083818.1">
    <property type="protein sequence ID" value="ENSMODP00000047963.1"/>
    <property type="gene ID" value="ENSMODG00000029109.2"/>
</dbReference>
<keyword evidence="2" id="KW-0547">Nucleotide-binding</keyword>
<dbReference type="SMART" id="SM00060">
    <property type="entry name" value="FN3"/>
    <property type="match status" value="2"/>
</dbReference>
<dbReference type="Pfam" id="PF00041">
    <property type="entry name" value="fn3"/>
    <property type="match status" value="2"/>
</dbReference>
<dbReference type="SUPFAM" id="SSF52540">
    <property type="entry name" value="P-loop containing nucleoside triphosphate hydrolases"/>
    <property type="match status" value="1"/>
</dbReference>
<reference evidence="6" key="3">
    <citation type="submission" date="2025-09" db="UniProtKB">
        <authorList>
            <consortium name="Ensembl"/>
        </authorList>
    </citation>
    <scope>IDENTIFICATION</scope>
</reference>
<dbReference type="GeneID" id="100016733"/>
<dbReference type="AlphaFoldDB" id="A0A5F8GK04"/>
<dbReference type="OMA" id="ESHRTSH"/>
<dbReference type="PANTHER" id="PTHR31594:SF16">
    <property type="entry name" value="SI:CH211-281L24.3"/>
    <property type="match status" value="1"/>
</dbReference>